<gene>
    <name evidence="1" type="ORF">KUCAC02_002242</name>
</gene>
<name>A0ACB9XUE6_CHAAC</name>
<evidence type="ECO:0000313" key="1">
    <source>
        <dbReference type="EMBL" id="KAI4830623.1"/>
    </source>
</evidence>
<dbReference type="EMBL" id="CM043787">
    <property type="protein sequence ID" value="KAI4830623.1"/>
    <property type="molecule type" value="Genomic_DNA"/>
</dbReference>
<dbReference type="Proteomes" id="UP001057452">
    <property type="component" value="Chromosome 3"/>
</dbReference>
<proteinExistence type="predicted"/>
<reference evidence="1" key="1">
    <citation type="submission" date="2022-05" db="EMBL/GenBank/DDBJ databases">
        <title>Chromosome-level genome of Chaenocephalus aceratus.</title>
        <authorList>
            <person name="Park H."/>
        </authorList>
    </citation>
    <scope>NUCLEOTIDE SEQUENCE</scope>
    <source>
        <strain evidence="1">KU_202001</strain>
    </source>
</reference>
<feature type="non-terminal residue" evidence="1">
    <location>
        <position position="187"/>
    </location>
</feature>
<evidence type="ECO:0000313" key="2">
    <source>
        <dbReference type="Proteomes" id="UP001057452"/>
    </source>
</evidence>
<comment type="caution">
    <text evidence="1">The sequence shown here is derived from an EMBL/GenBank/DDBJ whole genome shotgun (WGS) entry which is preliminary data.</text>
</comment>
<protein>
    <submittedName>
        <fullName evidence="1">Uncharacterized protein</fullName>
    </submittedName>
</protein>
<sequence length="187" mass="20411">MEGQRLYLHAGQPRGNVRGWRRNVVVWKGGGSATSRVGGLGLGVVQSLRELTAEAQFSHILIPKPPQHPSLSPPILSDWRLVLSREAEAQTQTWSRTSVKSHVFITGFVLMMGLGGADWQPCTLPPCLSLPEKLTTAGMFILMRLGVEEAPTVCSSHGTPIWSLAGLIKQTAFSKRRGGRDEERVCS</sequence>
<accession>A0ACB9XUE6</accession>
<keyword evidence="2" id="KW-1185">Reference proteome</keyword>
<organism evidence="1 2">
    <name type="scientific">Chaenocephalus aceratus</name>
    <name type="common">Blackfin icefish</name>
    <name type="synonym">Chaenichthys aceratus</name>
    <dbReference type="NCBI Taxonomy" id="36190"/>
    <lineage>
        <taxon>Eukaryota</taxon>
        <taxon>Metazoa</taxon>
        <taxon>Chordata</taxon>
        <taxon>Craniata</taxon>
        <taxon>Vertebrata</taxon>
        <taxon>Euteleostomi</taxon>
        <taxon>Actinopterygii</taxon>
        <taxon>Neopterygii</taxon>
        <taxon>Teleostei</taxon>
        <taxon>Neoteleostei</taxon>
        <taxon>Acanthomorphata</taxon>
        <taxon>Eupercaria</taxon>
        <taxon>Perciformes</taxon>
        <taxon>Notothenioidei</taxon>
        <taxon>Channichthyidae</taxon>
        <taxon>Chaenocephalus</taxon>
    </lineage>
</organism>